<gene>
    <name evidence="1" type="ORF">JMJ77_006817</name>
</gene>
<reference evidence="1" key="1">
    <citation type="submission" date="2021-05" db="EMBL/GenBank/DDBJ databases">
        <title>Comparative genomics of three Colletotrichum scovillei strains and genetic complementation revealed genes involved fungal growth and virulence on chili pepper.</title>
        <authorList>
            <person name="Hsieh D.-K."/>
            <person name="Chuang S.-C."/>
            <person name="Chen C.-Y."/>
            <person name="Chao Y.-T."/>
            <person name="Lu M.-Y.J."/>
            <person name="Lee M.-H."/>
            <person name="Shih M.-C."/>
        </authorList>
    </citation>
    <scope>NUCLEOTIDE SEQUENCE</scope>
    <source>
        <strain evidence="1">Coll-153</strain>
    </source>
</reference>
<keyword evidence="2" id="KW-1185">Reference proteome</keyword>
<protein>
    <submittedName>
        <fullName evidence="1">Uncharacterized protein</fullName>
    </submittedName>
</protein>
<evidence type="ECO:0000313" key="2">
    <source>
        <dbReference type="Proteomes" id="UP000699042"/>
    </source>
</evidence>
<accession>A0A9P7UIK8</accession>
<comment type="caution">
    <text evidence="1">The sequence shown here is derived from an EMBL/GenBank/DDBJ whole genome shotgun (WGS) entry which is preliminary data.</text>
</comment>
<proteinExistence type="predicted"/>
<name>A0A9P7UIK8_9PEZI</name>
<organism evidence="1 2">
    <name type="scientific">Colletotrichum scovillei</name>
    <dbReference type="NCBI Taxonomy" id="1209932"/>
    <lineage>
        <taxon>Eukaryota</taxon>
        <taxon>Fungi</taxon>
        <taxon>Dikarya</taxon>
        <taxon>Ascomycota</taxon>
        <taxon>Pezizomycotina</taxon>
        <taxon>Sordariomycetes</taxon>
        <taxon>Hypocreomycetidae</taxon>
        <taxon>Glomerellales</taxon>
        <taxon>Glomerellaceae</taxon>
        <taxon>Colletotrichum</taxon>
        <taxon>Colletotrichum acutatum species complex</taxon>
    </lineage>
</organism>
<evidence type="ECO:0000313" key="1">
    <source>
        <dbReference type="EMBL" id="KAG7059454.1"/>
    </source>
</evidence>
<sequence length="30" mass="3500">MIWDARRRTKEECPKDHATVRQTGLCLSVV</sequence>
<dbReference type="EMBL" id="JAESDN010000001">
    <property type="protein sequence ID" value="KAG7059454.1"/>
    <property type="molecule type" value="Genomic_DNA"/>
</dbReference>
<dbReference type="Proteomes" id="UP000699042">
    <property type="component" value="Unassembled WGS sequence"/>
</dbReference>
<dbReference type="AlphaFoldDB" id="A0A9P7UIK8"/>